<evidence type="ECO:0000313" key="1">
    <source>
        <dbReference type="EMBL" id="KKB96135.1"/>
    </source>
</evidence>
<proteinExistence type="predicted"/>
<dbReference type="Proteomes" id="UP000033358">
    <property type="component" value="Unassembled WGS sequence"/>
</dbReference>
<reference evidence="1 2" key="1">
    <citation type="submission" date="2015-02" db="EMBL/GenBank/DDBJ databases">
        <title>Single cell genomics of a rare environmental alphaproteobacterium provides unique insights into Rickettsiaceae evolution.</title>
        <authorList>
            <person name="Martijn J."/>
            <person name="Schulz F."/>
            <person name="Zaremba-Niedzwiedzka K."/>
            <person name="Viklund J."/>
            <person name="Stepanauskas R."/>
            <person name="Andersson S.G.E."/>
            <person name="Horn M."/>
            <person name="Guy L."/>
            <person name="Ettema T.J.G."/>
        </authorList>
    </citation>
    <scope>NUCLEOTIDE SEQUENCE [LARGE SCALE GENOMIC DNA]</scope>
    <source>
        <strain evidence="1 2">SCGC AAA041-L04</strain>
    </source>
</reference>
<keyword evidence="2" id="KW-1185">Reference proteome</keyword>
<accession>A0A0F5MMW2</accession>
<sequence length="78" mass="8653">MNIGFNKDDFSPLVILEASQEADRIHFGILKEWILSLDFSFRKISLQDDVSGLYALRGVGFMCGGRVMIGKLCAEVGL</sequence>
<comment type="caution">
    <text evidence="1">The sequence shown here is derived from an EMBL/GenBank/DDBJ whole genome shotgun (WGS) entry which is preliminary data.</text>
</comment>
<organism evidence="1 2">
    <name type="scientific">Candidatus Arcanibacter lacustris</name>
    <dbReference type="NCBI Taxonomy" id="1607817"/>
    <lineage>
        <taxon>Bacteria</taxon>
        <taxon>Pseudomonadati</taxon>
        <taxon>Pseudomonadota</taxon>
        <taxon>Alphaproteobacteria</taxon>
        <taxon>Rickettsiales</taxon>
        <taxon>Candidatus Arcanibacter</taxon>
    </lineage>
</organism>
<protein>
    <submittedName>
        <fullName evidence="1">Uncharacterized protein</fullName>
    </submittedName>
</protein>
<name>A0A0F5MMW2_9RICK</name>
<dbReference type="AlphaFoldDB" id="A0A0F5MMW2"/>
<evidence type="ECO:0000313" key="2">
    <source>
        <dbReference type="Proteomes" id="UP000033358"/>
    </source>
</evidence>
<gene>
    <name evidence="1" type="ORF">SZ25_00760</name>
</gene>
<dbReference type="EMBL" id="JYHA01000127">
    <property type="protein sequence ID" value="KKB96135.1"/>
    <property type="molecule type" value="Genomic_DNA"/>
</dbReference>